<evidence type="ECO:0000313" key="9">
    <source>
        <dbReference type="EMBL" id="KAG5458132.1"/>
    </source>
</evidence>
<name>A0A8H7ZS00_9FUNG</name>
<evidence type="ECO:0000259" key="6">
    <source>
        <dbReference type="PROSITE" id="PS50102"/>
    </source>
</evidence>
<dbReference type="OrthoDB" id="360390at2759"/>
<comment type="subcellular location">
    <subcellularLocation>
        <location evidence="1">Nucleus</location>
    </subcellularLocation>
</comment>
<dbReference type="InterPro" id="IPR014886">
    <property type="entry name" value="La_xRRM"/>
</dbReference>
<dbReference type="Pfam" id="PF00076">
    <property type="entry name" value="RRM_1"/>
    <property type="match status" value="1"/>
</dbReference>
<dbReference type="InterPro" id="IPR035979">
    <property type="entry name" value="RBD_domain_sf"/>
</dbReference>
<feature type="domain" description="XRRM" evidence="8">
    <location>
        <begin position="276"/>
        <end position="408"/>
    </location>
</feature>
<dbReference type="CDD" id="cd00590">
    <property type="entry name" value="RRM_SF"/>
    <property type="match status" value="1"/>
</dbReference>
<evidence type="ECO:0000256" key="4">
    <source>
        <dbReference type="PROSITE-ProRule" id="PRU00332"/>
    </source>
</evidence>
<protein>
    <submittedName>
        <fullName evidence="9">Uncharacterized protein</fullName>
    </submittedName>
</protein>
<dbReference type="PROSITE" id="PS50961">
    <property type="entry name" value="HTH_LA"/>
    <property type="match status" value="1"/>
</dbReference>
<dbReference type="GO" id="GO:0003723">
    <property type="term" value="F:RNA binding"/>
    <property type="evidence" value="ECO:0007669"/>
    <property type="project" value="UniProtKB-UniRule"/>
</dbReference>
<evidence type="ECO:0000313" key="10">
    <source>
        <dbReference type="Proteomes" id="UP000673691"/>
    </source>
</evidence>
<keyword evidence="3" id="KW-0539">Nucleus</keyword>
<dbReference type="Proteomes" id="UP000673691">
    <property type="component" value="Unassembled WGS sequence"/>
</dbReference>
<dbReference type="SUPFAM" id="SSF54928">
    <property type="entry name" value="RNA-binding domain, RBD"/>
    <property type="match status" value="2"/>
</dbReference>
<evidence type="ECO:0000259" key="8">
    <source>
        <dbReference type="PROSITE" id="PS51939"/>
    </source>
</evidence>
<reference evidence="9 10" key="1">
    <citation type="journal article" name="Sci. Rep.">
        <title>Genome-scale phylogenetic analyses confirm Olpidium as the closest living zoosporic fungus to the non-flagellated, terrestrial fungi.</title>
        <authorList>
            <person name="Chang Y."/>
            <person name="Rochon D."/>
            <person name="Sekimoto S."/>
            <person name="Wang Y."/>
            <person name="Chovatia M."/>
            <person name="Sandor L."/>
            <person name="Salamov A."/>
            <person name="Grigoriev I.V."/>
            <person name="Stajich J.E."/>
            <person name="Spatafora J.W."/>
        </authorList>
    </citation>
    <scope>NUCLEOTIDE SEQUENCE [LARGE SCALE GENOMIC DNA]</scope>
    <source>
        <strain evidence="9">S191</strain>
    </source>
</reference>
<dbReference type="PANTHER" id="PTHR48033">
    <property type="entry name" value="RNA-BINDING (RRM/RBD/RNP MOTIFS) FAMILY PROTEIN"/>
    <property type="match status" value="1"/>
</dbReference>
<dbReference type="SMART" id="SM00360">
    <property type="entry name" value="RRM"/>
    <property type="match status" value="3"/>
</dbReference>
<feature type="region of interest" description="Disordered" evidence="5">
    <location>
        <begin position="236"/>
        <end position="275"/>
    </location>
</feature>
<evidence type="ECO:0000256" key="5">
    <source>
        <dbReference type="SAM" id="MobiDB-lite"/>
    </source>
</evidence>
<dbReference type="GO" id="GO:0005654">
    <property type="term" value="C:nucleoplasm"/>
    <property type="evidence" value="ECO:0007669"/>
    <property type="project" value="TreeGrafter"/>
</dbReference>
<feature type="domain" description="RRM" evidence="6">
    <location>
        <begin position="154"/>
        <end position="237"/>
    </location>
</feature>
<dbReference type="Gene3D" id="3.30.70.330">
    <property type="match status" value="3"/>
</dbReference>
<organism evidence="9 10">
    <name type="scientific">Olpidium bornovanus</name>
    <dbReference type="NCBI Taxonomy" id="278681"/>
    <lineage>
        <taxon>Eukaryota</taxon>
        <taxon>Fungi</taxon>
        <taxon>Fungi incertae sedis</taxon>
        <taxon>Olpidiomycota</taxon>
        <taxon>Olpidiomycotina</taxon>
        <taxon>Olpidiomycetes</taxon>
        <taxon>Olpidiales</taxon>
        <taxon>Olpidiaceae</taxon>
        <taxon>Olpidium</taxon>
    </lineage>
</organism>
<dbReference type="GO" id="GO:1990904">
    <property type="term" value="C:ribonucleoprotein complex"/>
    <property type="evidence" value="ECO:0007669"/>
    <property type="project" value="UniProtKB-UniRule"/>
</dbReference>
<dbReference type="PROSITE" id="PS51939">
    <property type="entry name" value="XRRM"/>
    <property type="match status" value="1"/>
</dbReference>
<comment type="caution">
    <text evidence="9">The sequence shown here is derived from an EMBL/GenBank/DDBJ whole genome shotgun (WGS) entry which is preliminary data.</text>
</comment>
<dbReference type="PANTHER" id="PTHR48033:SF10">
    <property type="entry name" value="RNA-BINDING PROTEIN SQUID"/>
    <property type="match status" value="1"/>
</dbReference>
<dbReference type="Pfam" id="PF08777">
    <property type="entry name" value="RRM_3"/>
    <property type="match status" value="1"/>
</dbReference>
<feature type="domain" description="HTH La-type RNA-binding" evidence="7">
    <location>
        <begin position="1"/>
        <end position="61"/>
    </location>
</feature>
<dbReference type="EMBL" id="JAEFCI010008937">
    <property type="protein sequence ID" value="KAG5458132.1"/>
    <property type="molecule type" value="Genomic_DNA"/>
</dbReference>
<keyword evidence="2 4" id="KW-0694">RNA-binding</keyword>
<feature type="region of interest" description="Disordered" evidence="5">
    <location>
        <begin position="375"/>
        <end position="403"/>
    </location>
</feature>
<evidence type="ECO:0000256" key="2">
    <source>
        <dbReference type="ARBA" id="ARBA00022884"/>
    </source>
</evidence>
<dbReference type="GO" id="GO:0000785">
    <property type="term" value="C:chromatin"/>
    <property type="evidence" value="ECO:0007669"/>
    <property type="project" value="TreeGrafter"/>
</dbReference>
<dbReference type="InterPro" id="IPR000504">
    <property type="entry name" value="RRM_dom"/>
</dbReference>
<dbReference type="PROSITE" id="PS50102">
    <property type="entry name" value="RRM"/>
    <property type="match status" value="1"/>
</dbReference>
<evidence type="ECO:0000256" key="3">
    <source>
        <dbReference type="ARBA" id="ARBA00023242"/>
    </source>
</evidence>
<evidence type="ECO:0000259" key="7">
    <source>
        <dbReference type="PROSITE" id="PS50961"/>
    </source>
</evidence>
<sequence length="458" mass="50756">MSDTCIIRPGFSVQSVAALSRIAKLTKDPDLVIEAILESEVLQLSDDKIWFRATSRRNYLSDRTIYAAGIPVPVEQPELEAFFGQFEGLEAITLRLPRGAEIDRGAAVLATYDTPEAATKVLARRPLIFNGVHLTVSLRKPRDTENRVHQNQNLSLYVAGFPRAATSDDISCYFENYGDVKSIRCLNLHPNKPLAAFVEFTCEDDVRRVASIDHVYASCRLTLQSRDPSINALIANPHPKERQNTYSANARGGKGGNRLKRPHSQERPGKPSASFPQELNTVVHFSGAAFLGVTNQDIKEAFQQFAPVRNVDFRRDETSGHVVLHQPNAANFVTRVREARLRIGGDPVHVRTLEPEEEKAYLQCAKVIAKKPRLPHGLSSAEQAKTAKNKYNKKKAQKQRNAAARVANSRSAAVEALIDGLSSQLEHVGRREEDSAAAAAAAEPYLDEDILMGWDDFD</sequence>
<keyword evidence="10" id="KW-1185">Reference proteome</keyword>
<evidence type="ECO:0000256" key="1">
    <source>
        <dbReference type="ARBA" id="ARBA00004123"/>
    </source>
</evidence>
<dbReference type="GO" id="GO:0010468">
    <property type="term" value="P:regulation of gene expression"/>
    <property type="evidence" value="ECO:0007669"/>
    <property type="project" value="TreeGrafter"/>
</dbReference>
<feature type="compositionally biased region" description="Basic residues" evidence="5">
    <location>
        <begin position="387"/>
        <end position="398"/>
    </location>
</feature>
<gene>
    <name evidence="9" type="ORF">BJ554DRAFT_1706</name>
</gene>
<dbReference type="InterPro" id="IPR012677">
    <property type="entry name" value="Nucleotide-bd_a/b_plait_sf"/>
</dbReference>
<proteinExistence type="predicted"/>
<accession>A0A8H7ZS00</accession>
<dbReference type="AlphaFoldDB" id="A0A8H7ZS00"/>
<dbReference type="InterPro" id="IPR006630">
    <property type="entry name" value="La_HTH"/>
</dbReference>